<dbReference type="NCBIfam" id="TIGR00254">
    <property type="entry name" value="GGDEF"/>
    <property type="match status" value="1"/>
</dbReference>
<dbReference type="SMART" id="SM00267">
    <property type="entry name" value="GGDEF"/>
    <property type="match status" value="1"/>
</dbReference>
<feature type="domain" description="GGDEF" evidence="3">
    <location>
        <begin position="189"/>
        <end position="322"/>
    </location>
</feature>
<dbReference type="EMBL" id="LR721750">
    <property type="protein sequence ID" value="VVV03881.1"/>
    <property type="molecule type" value="Genomic_DNA"/>
</dbReference>
<dbReference type="InterPro" id="IPR013767">
    <property type="entry name" value="PAS_fold"/>
</dbReference>
<dbReference type="GO" id="GO:0043709">
    <property type="term" value="P:cell adhesion involved in single-species biofilm formation"/>
    <property type="evidence" value="ECO:0007669"/>
    <property type="project" value="TreeGrafter"/>
</dbReference>
<comment type="catalytic activity">
    <reaction evidence="2">
        <text>2 GTP = 3',3'-c-di-GMP + 2 diphosphate</text>
        <dbReference type="Rhea" id="RHEA:24898"/>
        <dbReference type="ChEBI" id="CHEBI:33019"/>
        <dbReference type="ChEBI" id="CHEBI:37565"/>
        <dbReference type="ChEBI" id="CHEBI:58805"/>
        <dbReference type="EC" id="2.7.7.65"/>
    </reaction>
</comment>
<dbReference type="InterPro" id="IPR000160">
    <property type="entry name" value="GGDEF_dom"/>
</dbReference>
<dbReference type="PANTHER" id="PTHR45138:SF9">
    <property type="entry name" value="DIGUANYLATE CYCLASE DGCM-RELATED"/>
    <property type="match status" value="1"/>
</dbReference>
<dbReference type="GO" id="GO:0006355">
    <property type="term" value="P:regulation of DNA-templated transcription"/>
    <property type="evidence" value="ECO:0007669"/>
    <property type="project" value="InterPro"/>
</dbReference>
<evidence type="ECO:0000256" key="2">
    <source>
        <dbReference type="ARBA" id="ARBA00034247"/>
    </source>
</evidence>
<dbReference type="SUPFAM" id="SSF55785">
    <property type="entry name" value="PYP-like sensor domain (PAS domain)"/>
    <property type="match status" value="1"/>
</dbReference>
<evidence type="ECO:0000313" key="4">
    <source>
        <dbReference type="EMBL" id="VVV03881.1"/>
    </source>
</evidence>
<dbReference type="GO" id="GO:1902201">
    <property type="term" value="P:negative regulation of bacterial-type flagellum-dependent cell motility"/>
    <property type="evidence" value="ECO:0007669"/>
    <property type="project" value="TreeGrafter"/>
</dbReference>
<dbReference type="Gene3D" id="3.30.70.270">
    <property type="match status" value="1"/>
</dbReference>
<evidence type="ECO:0000259" key="3">
    <source>
        <dbReference type="PROSITE" id="PS50887"/>
    </source>
</evidence>
<organism evidence="4">
    <name type="scientific">Aliivibrio wodanis</name>
    <dbReference type="NCBI Taxonomy" id="80852"/>
    <lineage>
        <taxon>Bacteria</taxon>
        <taxon>Pseudomonadati</taxon>
        <taxon>Pseudomonadota</taxon>
        <taxon>Gammaproteobacteria</taxon>
        <taxon>Vibrionales</taxon>
        <taxon>Vibrionaceae</taxon>
        <taxon>Aliivibrio</taxon>
    </lineage>
</organism>
<dbReference type="Pfam" id="PF00989">
    <property type="entry name" value="PAS"/>
    <property type="match status" value="1"/>
</dbReference>
<dbReference type="SUPFAM" id="SSF55073">
    <property type="entry name" value="Nucleotide cyclase"/>
    <property type="match status" value="1"/>
</dbReference>
<dbReference type="InterPro" id="IPR029787">
    <property type="entry name" value="Nucleotide_cyclase"/>
</dbReference>
<sequence>MTYITKRALNEEEYEWAVQTVDNMDAGVLILDKDYKICAWNHFMQAYSGINIAQAMKKSLFELFPMAPRSWLEAKINLTRQLNCNGFSNWEERPMVFPFQNFTPVSDGVASMYQNLVFSPMLDKSGDVSHVCIMVHDVSEMAKNQLHLRETSHNLSKLNQFDELTGLYNKSQLINMLGDEFHKNNTSEQVSTLVLLDIDGLSEINENYGRVIGDEFVKLTASTLHKTARRSDFTGRYSNEIFAAILPETSADQAMFFTERLRKRIETKTINCNDIEKNYTISLSVSQFNPAMSSYQQWIATAEKALNDAKNKGKNQTVVFGLK</sequence>
<proteinExistence type="predicted"/>
<dbReference type="InterPro" id="IPR000014">
    <property type="entry name" value="PAS"/>
</dbReference>
<dbReference type="PROSITE" id="PS50887">
    <property type="entry name" value="GGDEF"/>
    <property type="match status" value="1"/>
</dbReference>
<dbReference type="InterPro" id="IPR050469">
    <property type="entry name" value="Diguanylate_Cyclase"/>
</dbReference>
<dbReference type="CDD" id="cd01949">
    <property type="entry name" value="GGDEF"/>
    <property type="match status" value="1"/>
</dbReference>
<dbReference type="InterPro" id="IPR035965">
    <property type="entry name" value="PAS-like_dom_sf"/>
</dbReference>
<reference evidence="4" key="1">
    <citation type="submission" date="2019-09" db="EMBL/GenBank/DDBJ databases">
        <authorList>
            <person name="Hjerde E."/>
        </authorList>
    </citation>
    <scope>NUCLEOTIDE SEQUENCE</scope>
    <source>
        <strain evidence="4">06/09/160</strain>
    </source>
</reference>
<dbReference type="PANTHER" id="PTHR45138">
    <property type="entry name" value="REGULATORY COMPONENTS OF SENSORY TRANSDUCTION SYSTEM"/>
    <property type="match status" value="1"/>
</dbReference>
<name>A0A5Q4ZWZ7_9GAMM</name>
<gene>
    <name evidence="4" type="primary">dgcC_2</name>
    <name evidence="4" type="ORF">AW0309160_01264</name>
</gene>
<accession>A0A5Q4ZWZ7</accession>
<evidence type="ECO:0000256" key="1">
    <source>
        <dbReference type="ARBA" id="ARBA00012528"/>
    </source>
</evidence>
<dbReference type="GO" id="GO:0005886">
    <property type="term" value="C:plasma membrane"/>
    <property type="evidence" value="ECO:0007669"/>
    <property type="project" value="TreeGrafter"/>
</dbReference>
<dbReference type="Pfam" id="PF00990">
    <property type="entry name" value="GGDEF"/>
    <property type="match status" value="1"/>
</dbReference>
<dbReference type="AlphaFoldDB" id="A0A5Q4ZWZ7"/>
<dbReference type="Gene3D" id="3.30.450.20">
    <property type="entry name" value="PAS domain"/>
    <property type="match status" value="1"/>
</dbReference>
<dbReference type="SMART" id="SM00091">
    <property type="entry name" value="PAS"/>
    <property type="match status" value="1"/>
</dbReference>
<dbReference type="EC" id="2.7.7.65" evidence="1"/>
<dbReference type="GO" id="GO:0052621">
    <property type="term" value="F:diguanylate cyclase activity"/>
    <property type="evidence" value="ECO:0007669"/>
    <property type="project" value="UniProtKB-EC"/>
</dbReference>
<protein>
    <recommendedName>
        <fullName evidence="1">diguanylate cyclase</fullName>
        <ecNumber evidence="1">2.7.7.65</ecNumber>
    </recommendedName>
</protein>
<dbReference type="InterPro" id="IPR043128">
    <property type="entry name" value="Rev_trsase/Diguanyl_cyclase"/>
</dbReference>